<proteinExistence type="inferred from homology"/>
<evidence type="ECO:0000313" key="15">
    <source>
        <dbReference type="EMBL" id="EQM62570.1"/>
    </source>
</evidence>
<dbReference type="EC" id="7.2.1.1" evidence="14"/>
<keyword evidence="10 14" id="KW-0406">Ion transport</keyword>
<evidence type="ECO:0000256" key="12">
    <source>
        <dbReference type="ARBA" id="ARBA00023136"/>
    </source>
</evidence>
<comment type="subcellular location">
    <subcellularLocation>
        <location evidence="14">Cell membrane</location>
        <topology evidence="14">Multi-pass membrane protein</topology>
    </subcellularLocation>
    <subcellularLocation>
        <location evidence="1">Endomembrane system</location>
        <topology evidence="1">Multi-pass membrane protein</topology>
    </subcellularLocation>
</comment>
<evidence type="ECO:0000256" key="5">
    <source>
        <dbReference type="ARBA" id="ARBA00022692"/>
    </source>
</evidence>
<evidence type="ECO:0000256" key="10">
    <source>
        <dbReference type="ARBA" id="ARBA00023065"/>
    </source>
</evidence>
<dbReference type="NCBIfam" id="TIGR01939">
    <property type="entry name" value="nqrD"/>
    <property type="match status" value="1"/>
</dbReference>
<evidence type="ECO:0000256" key="14">
    <source>
        <dbReference type="HAMAP-Rule" id="MF_00428"/>
    </source>
</evidence>
<reference evidence="15 16" key="1">
    <citation type="submission" date="2013-07" db="EMBL/GenBank/DDBJ databases">
        <title>Isolation of a new Chlamydia species from the feral Sacred Ibis (Threskiornis aethiopicus): Chlamydia ibidis.</title>
        <authorList>
            <person name="Vorimore F."/>
            <person name="Hsia R.-C."/>
            <person name="Huot-Creasy H."/>
            <person name="Bastian S."/>
            <person name="Deruyter L."/>
            <person name="Passet A."/>
            <person name="Sachse K."/>
            <person name="Bavoil P."/>
            <person name="Myers G."/>
            <person name="Laroucau K."/>
        </authorList>
    </citation>
    <scope>NUCLEOTIDE SEQUENCE [LARGE SCALE GENOMIC DNA]</scope>
    <source>
        <strain evidence="15 16">10-1398/6</strain>
    </source>
</reference>
<keyword evidence="12 14" id="KW-0472">Membrane</keyword>
<evidence type="ECO:0000256" key="8">
    <source>
        <dbReference type="ARBA" id="ARBA00023027"/>
    </source>
</evidence>
<evidence type="ECO:0000313" key="16">
    <source>
        <dbReference type="Proteomes" id="UP000016064"/>
    </source>
</evidence>
<keyword evidence="8 14" id="KW-0520">NAD</keyword>
<feature type="transmembrane region" description="Helical" evidence="14">
    <location>
        <begin position="129"/>
        <end position="148"/>
    </location>
</feature>
<name>A0ABN0MZ68_9CHLA</name>
<evidence type="ECO:0000256" key="3">
    <source>
        <dbReference type="ARBA" id="ARBA00022475"/>
    </source>
</evidence>
<evidence type="ECO:0000256" key="13">
    <source>
        <dbReference type="ARBA" id="ARBA00023201"/>
    </source>
</evidence>
<comment type="caution">
    <text evidence="15">The sequence shown here is derived from an EMBL/GenBank/DDBJ whole genome shotgun (WGS) entry which is preliminary data.</text>
</comment>
<gene>
    <name evidence="14 15" type="primary">nqrD</name>
    <name evidence="15" type="ORF">H359_0750</name>
</gene>
<dbReference type="Proteomes" id="UP000016064">
    <property type="component" value="Unassembled WGS sequence"/>
</dbReference>
<dbReference type="NCBIfam" id="NF006777">
    <property type="entry name" value="PRK09292.1"/>
    <property type="match status" value="1"/>
</dbReference>
<keyword evidence="7 14" id="KW-1133">Transmembrane helix</keyword>
<feature type="transmembrane region" description="Helical" evidence="14">
    <location>
        <begin position="47"/>
        <end position="67"/>
    </location>
</feature>
<keyword evidence="4" id="KW-0997">Cell inner membrane</keyword>
<dbReference type="PANTHER" id="PTHR30586">
    <property type="entry name" value="ELECTRON TRANSPORT COMPLEX PROTEIN RNFE"/>
    <property type="match status" value="1"/>
</dbReference>
<accession>A0ABN0MZ68</accession>
<evidence type="ECO:0000256" key="6">
    <source>
        <dbReference type="ARBA" id="ARBA00022967"/>
    </source>
</evidence>
<keyword evidence="5 14" id="KW-0812">Transmembrane</keyword>
<dbReference type="InterPro" id="IPR003667">
    <property type="entry name" value="NqrDE/RnfAE"/>
</dbReference>
<dbReference type="Pfam" id="PF02508">
    <property type="entry name" value="Rnf-Nqr"/>
    <property type="match status" value="1"/>
</dbReference>
<feature type="transmembrane region" description="Helical" evidence="14">
    <location>
        <begin position="98"/>
        <end position="117"/>
    </location>
</feature>
<keyword evidence="3 14" id="KW-1003">Cell membrane</keyword>
<feature type="transmembrane region" description="Helical" evidence="14">
    <location>
        <begin position="155"/>
        <end position="172"/>
    </location>
</feature>
<dbReference type="PIRSF" id="PIRSF006102">
    <property type="entry name" value="NQR_DE"/>
    <property type="match status" value="1"/>
</dbReference>
<keyword evidence="16" id="KW-1185">Reference proteome</keyword>
<evidence type="ECO:0000256" key="9">
    <source>
        <dbReference type="ARBA" id="ARBA00023053"/>
    </source>
</evidence>
<evidence type="ECO:0000256" key="7">
    <source>
        <dbReference type="ARBA" id="ARBA00022989"/>
    </source>
</evidence>
<comment type="catalytic activity">
    <reaction evidence="14">
        <text>a ubiquinone + n Na(+)(in) + NADH + H(+) = a ubiquinol + n Na(+)(out) + NAD(+)</text>
        <dbReference type="Rhea" id="RHEA:47748"/>
        <dbReference type="Rhea" id="RHEA-COMP:9565"/>
        <dbReference type="Rhea" id="RHEA-COMP:9566"/>
        <dbReference type="ChEBI" id="CHEBI:15378"/>
        <dbReference type="ChEBI" id="CHEBI:16389"/>
        <dbReference type="ChEBI" id="CHEBI:17976"/>
        <dbReference type="ChEBI" id="CHEBI:29101"/>
        <dbReference type="ChEBI" id="CHEBI:57540"/>
        <dbReference type="ChEBI" id="CHEBI:57945"/>
        <dbReference type="EC" id="7.2.1.1"/>
    </reaction>
</comment>
<dbReference type="HAMAP" id="MF_00428">
    <property type="entry name" value="NqrD"/>
    <property type="match status" value="1"/>
</dbReference>
<comment type="subunit">
    <text evidence="14">Composed of six subunits; NqrA, NqrB, NqrC, NqrD, NqrE and NqrF.</text>
</comment>
<sequence>MTVSNKSYKSYFLDPLWNNNQPLVAILGICSALAVTTTMVTAITMGLAVSFVTGCSCFFVSLLRKYTPDSVRMITQLIIISLFVVVIEQILKAFFFEISKTLSVFVGLIITNCIVMGRAESMARNVPPIPAFLDGVGAGLGYGWVLVIISSIRELFGFGTFLGMRVIPQFLYSSESHPDAYENFGLMVLAPSAFFLIGIMIWVMNIIRSRKIKG</sequence>
<evidence type="ECO:0000256" key="1">
    <source>
        <dbReference type="ARBA" id="ARBA00004127"/>
    </source>
</evidence>
<feature type="transmembrane region" description="Helical" evidence="14">
    <location>
        <begin position="184"/>
        <end position="207"/>
    </location>
</feature>
<dbReference type="RefSeq" id="WP_020370300.1">
    <property type="nucleotide sequence ID" value="NZ_APJW01000002.1"/>
</dbReference>
<dbReference type="EMBL" id="APJW01000002">
    <property type="protein sequence ID" value="EQM62570.1"/>
    <property type="molecule type" value="Genomic_DNA"/>
</dbReference>
<keyword evidence="13 14" id="KW-0739">Sodium transport</keyword>
<dbReference type="PANTHER" id="PTHR30586:SF1">
    <property type="entry name" value="NA(+)-TRANSLOCATING NADH-QUINONE REDUCTASE SUBUNIT D"/>
    <property type="match status" value="1"/>
</dbReference>
<feature type="transmembrane region" description="Helical" evidence="14">
    <location>
        <begin position="73"/>
        <end position="91"/>
    </location>
</feature>
<keyword evidence="6 14" id="KW-1278">Translocase</keyword>
<keyword evidence="2 14" id="KW-0813">Transport</keyword>
<keyword evidence="11 14" id="KW-0830">Ubiquinone</keyword>
<comment type="similarity">
    <text evidence="14">Belongs to the NqrDE/RnfAE family.</text>
</comment>
<keyword evidence="15" id="KW-0560">Oxidoreductase</keyword>
<dbReference type="NCBIfam" id="NF009070">
    <property type="entry name" value="PRK12405.1"/>
    <property type="match status" value="1"/>
</dbReference>
<dbReference type="GO" id="GO:0016491">
    <property type="term" value="F:oxidoreductase activity"/>
    <property type="evidence" value="ECO:0007669"/>
    <property type="project" value="UniProtKB-KW"/>
</dbReference>
<protein>
    <recommendedName>
        <fullName evidence="14">Na(+)-translocating NADH-quinone reductase subunit D</fullName>
        <shortName evidence="14">Na(+)-NQR subunit D</shortName>
        <shortName evidence="14">Na(+)-translocating NQR subunit D</shortName>
        <ecNumber evidence="14">7.2.1.1</ecNumber>
    </recommendedName>
    <alternativeName>
        <fullName evidence="14">NQR complex subunit D</fullName>
    </alternativeName>
    <alternativeName>
        <fullName evidence="14">NQR-1 subunit D</fullName>
    </alternativeName>
</protein>
<organism evidence="15 16">
    <name type="scientific">Chlamydia ibidis 10-1398/6</name>
    <dbReference type="NCBI Taxonomy" id="1046581"/>
    <lineage>
        <taxon>Bacteria</taxon>
        <taxon>Pseudomonadati</taxon>
        <taxon>Chlamydiota</taxon>
        <taxon>Chlamydiia</taxon>
        <taxon>Chlamydiales</taxon>
        <taxon>Chlamydiaceae</taxon>
        <taxon>Chlamydia/Chlamydophila group</taxon>
        <taxon>Chlamydia</taxon>
    </lineage>
</organism>
<dbReference type="InterPro" id="IPR011292">
    <property type="entry name" value="NqrD"/>
</dbReference>
<evidence type="ECO:0000256" key="2">
    <source>
        <dbReference type="ARBA" id="ARBA00022448"/>
    </source>
</evidence>
<evidence type="ECO:0000256" key="11">
    <source>
        <dbReference type="ARBA" id="ARBA00023075"/>
    </source>
</evidence>
<keyword evidence="9 14" id="KW-0915">Sodium</keyword>
<comment type="function">
    <text evidence="14">NQR complex catalyzes the reduction of ubiquinone-1 to ubiquinol by two successive reactions, coupled with the transport of Na(+) ions from the cytoplasm to the periplasm. NqrA to NqrE are probably involved in the second step, the conversion of ubisemiquinone to ubiquinol.</text>
</comment>
<evidence type="ECO:0000256" key="4">
    <source>
        <dbReference type="ARBA" id="ARBA00022519"/>
    </source>
</evidence>